<name>A0AB36JWV2_9GAMM</name>
<dbReference type="InterPro" id="IPR003787">
    <property type="entry name" value="Sulphur_relay_DsrE/F-like"/>
</dbReference>
<organism evidence="7 10">
    <name type="scientific">Salinivibrio kushneri</name>
    <dbReference type="NCBI Taxonomy" id="1908198"/>
    <lineage>
        <taxon>Bacteria</taxon>
        <taxon>Pseudomonadati</taxon>
        <taxon>Pseudomonadota</taxon>
        <taxon>Gammaproteobacteria</taxon>
        <taxon>Vibrionales</taxon>
        <taxon>Vibrionaceae</taxon>
        <taxon>Salinivibrio</taxon>
    </lineage>
</organism>
<evidence type="ECO:0000256" key="3">
    <source>
        <dbReference type="ARBA" id="ARBA00007067"/>
    </source>
</evidence>
<dbReference type="InterPro" id="IPR017463">
    <property type="entry name" value="Sulphur_relay_TusD/DsrE"/>
</dbReference>
<evidence type="ECO:0000313" key="10">
    <source>
        <dbReference type="Proteomes" id="UP000189021"/>
    </source>
</evidence>
<comment type="similarity">
    <text evidence="3">Belongs to the DsrE/TusD family.</text>
</comment>
<dbReference type="FunFam" id="3.40.1260.10:FF:000001">
    <property type="entry name" value="Sulfurtransferase TusD"/>
    <property type="match status" value="1"/>
</dbReference>
<dbReference type="GO" id="GO:0016783">
    <property type="term" value="F:sulfurtransferase activity"/>
    <property type="evidence" value="ECO:0007669"/>
    <property type="project" value="InterPro"/>
</dbReference>
<comment type="subcellular location">
    <subcellularLocation>
        <location evidence="2">Cytoplasm</location>
    </subcellularLocation>
</comment>
<keyword evidence="10" id="KW-1185">Reference proteome</keyword>
<dbReference type="RefSeq" id="WP_077459366.1">
    <property type="nucleotide sequence ID" value="NZ_CP040021.1"/>
</dbReference>
<comment type="function">
    <text evidence="1">Could be part of a sulfur-relay system.</text>
</comment>
<sequence length="130" mass="13925">MKLQYVLVVTEPAYGTQMARTAYQFACAAIEAGHQVSKVFFYQDGVLNGAASTVPANDEFDLVGAWQTLARDHQVQLETCVAAALRRGVISDQEAAQHGLSQSTLATDFSQAGLGALAEALLTADRVMQF</sequence>
<dbReference type="Proteomes" id="UP000188726">
    <property type="component" value="Unassembled WGS sequence"/>
</dbReference>
<dbReference type="NCBIfam" id="TIGR03012">
    <property type="entry name" value="sulf_tusD_dsrE"/>
    <property type="match status" value="1"/>
</dbReference>
<dbReference type="AlphaFoldDB" id="A0AB36JWV2"/>
<evidence type="ECO:0000256" key="1">
    <source>
        <dbReference type="ARBA" id="ARBA00002850"/>
    </source>
</evidence>
<dbReference type="Pfam" id="PF02635">
    <property type="entry name" value="DsrE"/>
    <property type="match status" value="1"/>
</dbReference>
<evidence type="ECO:0000313" key="9">
    <source>
        <dbReference type="Proteomes" id="UP000188726"/>
    </source>
</evidence>
<dbReference type="GO" id="GO:0097163">
    <property type="term" value="F:sulfur carrier activity"/>
    <property type="evidence" value="ECO:0007669"/>
    <property type="project" value="TreeGrafter"/>
</dbReference>
<dbReference type="GO" id="GO:1990228">
    <property type="term" value="C:sulfurtransferase complex"/>
    <property type="evidence" value="ECO:0007669"/>
    <property type="project" value="TreeGrafter"/>
</dbReference>
<dbReference type="NCBIfam" id="NF001237">
    <property type="entry name" value="PRK00207.1"/>
    <property type="match status" value="1"/>
</dbReference>
<dbReference type="SUPFAM" id="SSF75169">
    <property type="entry name" value="DsrEFH-like"/>
    <property type="match status" value="1"/>
</dbReference>
<evidence type="ECO:0000313" key="8">
    <source>
        <dbReference type="EMBL" id="OOE42199.1"/>
    </source>
</evidence>
<gene>
    <name evidence="7" type="ORF">BZG00_07540</name>
    <name evidence="8" type="ORF">BZG09_14400</name>
</gene>
<evidence type="ECO:0000313" key="7">
    <source>
        <dbReference type="EMBL" id="OOE40160.1"/>
    </source>
</evidence>
<dbReference type="InterPro" id="IPR027396">
    <property type="entry name" value="DsrEFH-like"/>
</dbReference>
<dbReference type="Gene3D" id="3.40.1260.10">
    <property type="entry name" value="DsrEFH-like"/>
    <property type="match status" value="1"/>
</dbReference>
<reference evidence="9 10" key="1">
    <citation type="journal article" date="2017" name="Genome Announc.">
        <title>Draft Genome Sequences of Salinivibrio proteolyticus, Salinivibrio sharmensis, Salinivibrio siamensis, Salinivibrio costicola subsp. alcaliphilus, Salinivibrio costicola subsp. vallismortis, and 29 New Isolates Belonging to the Genus Salinivibrio.</title>
        <authorList>
            <person name="Lopez-Hermoso C."/>
            <person name="de la Haba R.R."/>
            <person name="Sanchez-Porro C."/>
            <person name="Bayliss S.C."/>
            <person name="Feil E.J."/>
            <person name="Ventosa A."/>
        </authorList>
    </citation>
    <scope>NUCLEOTIDE SEQUENCE [LARGE SCALE GENOMIC DNA]</scope>
    <source>
        <strain evidence="7 10">AL184</strain>
        <strain evidence="8 9">IC202</strain>
    </source>
</reference>
<dbReference type="Proteomes" id="UP000189021">
    <property type="component" value="Unassembled WGS sequence"/>
</dbReference>
<dbReference type="GO" id="GO:0002143">
    <property type="term" value="P:tRNA wobble position uridine thiolation"/>
    <property type="evidence" value="ECO:0007669"/>
    <property type="project" value="TreeGrafter"/>
</dbReference>
<comment type="caution">
    <text evidence="7">The sequence shown here is derived from an EMBL/GenBank/DDBJ whole genome shotgun (WGS) entry which is preliminary data.</text>
</comment>
<evidence type="ECO:0000256" key="4">
    <source>
        <dbReference type="ARBA" id="ARBA00020425"/>
    </source>
</evidence>
<keyword evidence="5" id="KW-0963">Cytoplasm</keyword>
<dbReference type="EMBL" id="MUEO01000047">
    <property type="protein sequence ID" value="OOE42199.1"/>
    <property type="molecule type" value="Genomic_DNA"/>
</dbReference>
<proteinExistence type="inferred from homology"/>
<evidence type="ECO:0000256" key="6">
    <source>
        <dbReference type="ARBA" id="ARBA00022679"/>
    </source>
</evidence>
<evidence type="ECO:0000256" key="5">
    <source>
        <dbReference type="ARBA" id="ARBA00022490"/>
    </source>
</evidence>
<keyword evidence="6" id="KW-0808">Transferase</keyword>
<accession>A0AB36JWV2</accession>
<dbReference type="PANTHER" id="PTHR34874">
    <property type="entry name" value="PROTEIN YCHN"/>
    <property type="match status" value="1"/>
</dbReference>
<protein>
    <recommendedName>
        <fullName evidence="4">Sulfurtransferase TusD homolog</fullName>
    </recommendedName>
</protein>
<dbReference type="PANTHER" id="PTHR34874:SF3">
    <property type="entry name" value="SULFURTRANSFERASE TUSD"/>
    <property type="match status" value="1"/>
</dbReference>
<dbReference type="EMBL" id="MUEK01000005">
    <property type="protein sequence ID" value="OOE40160.1"/>
    <property type="molecule type" value="Genomic_DNA"/>
</dbReference>
<evidence type="ECO:0000256" key="2">
    <source>
        <dbReference type="ARBA" id="ARBA00004496"/>
    </source>
</evidence>